<dbReference type="OrthoDB" id="2386201at2759"/>
<evidence type="ECO:0000256" key="1">
    <source>
        <dbReference type="SAM" id="MobiDB-lite"/>
    </source>
</evidence>
<feature type="compositionally biased region" description="Polar residues" evidence="1">
    <location>
        <begin position="458"/>
        <end position="467"/>
    </location>
</feature>
<dbReference type="Pfam" id="PF09462">
    <property type="entry name" value="Mus7"/>
    <property type="match status" value="1"/>
</dbReference>
<proteinExistence type="predicted"/>
<evidence type="ECO:0008006" key="4">
    <source>
        <dbReference type="Google" id="ProtNLM"/>
    </source>
</evidence>
<keyword evidence="3" id="KW-1185">Reference proteome</keyword>
<dbReference type="GO" id="GO:0035361">
    <property type="term" value="C:Cul8-RING ubiquitin ligase complex"/>
    <property type="evidence" value="ECO:0007669"/>
    <property type="project" value="TreeGrafter"/>
</dbReference>
<name>A0A6A5VJR3_9PLEO</name>
<dbReference type="Gene3D" id="1.25.40.120">
    <property type="entry name" value="Protein prenylyltransferase"/>
    <property type="match status" value="1"/>
</dbReference>
<feature type="compositionally biased region" description="Basic and acidic residues" evidence="1">
    <location>
        <begin position="426"/>
        <end position="437"/>
    </location>
</feature>
<dbReference type="GO" id="GO:0031297">
    <property type="term" value="P:replication fork processing"/>
    <property type="evidence" value="ECO:0007669"/>
    <property type="project" value="InterPro"/>
</dbReference>
<dbReference type="Proteomes" id="UP000800036">
    <property type="component" value="Unassembled WGS sequence"/>
</dbReference>
<feature type="compositionally biased region" description="Polar residues" evidence="1">
    <location>
        <begin position="750"/>
        <end position="760"/>
    </location>
</feature>
<feature type="region of interest" description="Disordered" evidence="1">
    <location>
        <begin position="521"/>
        <end position="595"/>
    </location>
</feature>
<feature type="compositionally biased region" description="Acidic residues" evidence="1">
    <location>
        <begin position="397"/>
        <end position="406"/>
    </location>
</feature>
<evidence type="ECO:0000313" key="2">
    <source>
        <dbReference type="EMBL" id="KAF1977893.1"/>
    </source>
</evidence>
<protein>
    <recommendedName>
        <fullName evidence="4">Protein geranylgeranyltransferase type II</fullName>
    </recommendedName>
</protein>
<evidence type="ECO:0000313" key="3">
    <source>
        <dbReference type="Proteomes" id="UP000800036"/>
    </source>
</evidence>
<feature type="compositionally biased region" description="Basic and acidic residues" evidence="1">
    <location>
        <begin position="1187"/>
        <end position="1196"/>
    </location>
</feature>
<feature type="compositionally biased region" description="Basic and acidic residues" evidence="1">
    <location>
        <begin position="1025"/>
        <end position="1042"/>
    </location>
</feature>
<feature type="compositionally biased region" description="Polar residues" evidence="1">
    <location>
        <begin position="1152"/>
        <end position="1167"/>
    </location>
</feature>
<dbReference type="GO" id="GO:0008318">
    <property type="term" value="F:protein prenyltransferase activity"/>
    <property type="evidence" value="ECO:0007669"/>
    <property type="project" value="InterPro"/>
</dbReference>
<feature type="region of interest" description="Disordered" evidence="1">
    <location>
        <begin position="1178"/>
        <end position="1197"/>
    </location>
</feature>
<gene>
    <name evidence="2" type="ORF">BU23DRAFT_596197</name>
</gene>
<feature type="compositionally biased region" description="Acidic residues" evidence="1">
    <location>
        <begin position="682"/>
        <end position="691"/>
    </location>
</feature>
<dbReference type="PROSITE" id="PS51147">
    <property type="entry name" value="PFTA"/>
    <property type="match status" value="5"/>
</dbReference>
<feature type="compositionally biased region" description="Polar residues" evidence="1">
    <location>
        <begin position="543"/>
        <end position="557"/>
    </location>
</feature>
<feature type="region of interest" description="Disordered" evidence="1">
    <location>
        <begin position="1147"/>
        <end position="1171"/>
    </location>
</feature>
<sequence length="2599" mass="290480">MSNMASHGVSRAAGKAIRTDEVRQQQLRDIDAYKELVDVVNTKIAEKQYTLEVLGLVTTLLKQNPEYYTIWNHRRRVLEALFRRDLTEQSSTQGADELLQDDLQLTFALLRQYPKCYWIWNHRNWLLEAAEAQLGADAGRQLWAGELQLVNKMLGADSRNFHAWGYRRFVTAQIERLAVRSEGMAPMRLTEAEFDYTSSMIKSNLSNFSAWHYRSKIIPRLLEERNADAEARRALLDSELALMFEAINTDPFDQSIWFYHQYLMSTLSPDCPSDDRIVRDLDNGDRERYYANEIAYIREILEDEEDCKWVYEGLLFLADQAQNPNTDDNFDDFAVSACAGICSGCGAGIELDAIGDGPSLDNTDAAATSLFISAQIKTSACCKVPMSKWRVKGFVQDSDEEEEEIELSSSSPTRDSQHSVRSNPAAEKDDLGHEYTNKVEPTNAIAQEPDARKDPLNPGNSGDQQLSKDAAASPCPRLHNNSHLVCDEPSTVIQTVEEIPRTQIVTPPAIVSAVFDLREQTESPDPLAGSPTPKAKRVDNPDRSSQILGALSISQKPASPAGGKDEGVGVEISLPTDQSDSELSDPPSGLDELQPEEVVFDPPTRKTTVQVVIPRSTTIQQSQPEPFERFVQRSLRERKPIQLHPYLLEGEIYRRDLQGRGVKPVIRVCSPPRKARHHDQESQEQEFDPDNDAAPSSPLEMPVSAPLVRQGGGSSHGSPVRRKQNHSQKLTSTAPAHNGTKRRKLDHLVLSSSTSRQTLVPENGPVNAEMWAVPQSPPYSSSPVNRPGSVARQMIRMPTKTPVPDLPTPSKSSSVPPPLDLESDDEPVVRSVQRAGQRAHQPIILSDSSSSDTEPSEGEAQPDDHELRQVGRKIKGVLPASWLRLDRQAQERRNRQMRDRLNSLHSPGKAEPQRGVALKFVRRRDMPSRPQRPILSSDRAVSISDESDVDVNVPVPRVDNAQESARAAFEAAAMLDHRYADEDSDTMENNRLQLFTLGGSRKKRKVQSKLTDVFATTKRRKFPSKSKDSSKAHSSKRHTDSRKTRHTPSPALGILDFDQSPPDNQAVPQFLRIARRQARQRPDNARQSPTNKYIRLQTAQDTEDANITLRQWRAGGIKLRTNVGQTTAGPAPRLPLIDLDQNRQRPLGDAASVSSTGQRHQPVTQKSRPAGLYTRQGQLPHSRQMNGHHDSSESRSRMVQVRKQNTVPFRNAQLEGLAADYGGIDRRDAFQKGLQRVNQQFDLQQPIFQPSRNLQIARFLADDDVKVPPLRSAEVVDEQTHESPSRKTILPKRRLKRKPQAKRVDVETREYRQPSEPVVDEYLKAVPNLPIPDLGQGRTSVLILQGLGAYGTRYSTTFDVSPLQDGTYFHVSTFIGSGGLHRALAIAGPNPRNLDEAVGYCTIDLAGTSIGCGPWEDSVYARLADSMTTLWDAAAGPIEGDEQRSLLENPVEKVTQVLRSLVDYVSTHLSFHDPIDRRSFVGKMEQWITSSFESVMSSNIAYTESASAEKAKPLALLLVLCVQIRSIAQHPTVEPSASGTLGMLITSISKSLVGEILDHVSGLSGFLENNKRFQIRENGIRDSDGLVESLVVCLHVLPVANVPRTTFWELVGQSLSSTAKRASHLAEFEAVWATIFTLLPFVEFNDLGIPIRSRRASFKEDDWTVIRTLVQRLFALYPGTLKENSASLNDYVRAVLTRCHSLIHYWNWKRCESVLYAMFDFFVAKNGLLHLSREQCIGSAGFLEQIDDRLFSRLEPNESSFHIFLKCLFIGIQGMRARYEEKKLRSVILRLIPNHGRLYPKDQPLELQSLEALRNHHDMMCTLYRACPPPCRPRLGQITSLVSHETSHREACRIGIRAWTNLTMFQLSTDEPYDHAQPFAVWQKGIMTQTLKQYRVAKTEAEECVKSGVLADSEASSLMARQFMEKNQDQVITALRDTIGGMLKSFGVRKSQVMLKEFLVDSNLVHLLELPHLQDHRLVIVIRDALGVLRAFAKLPRQLPTETDITEQSEESQDYGDAFELEDLMEIDQVAPQPDGTLQTPLWRLLSNAFGAETPPDDSLLMDCVETWCLIARSQVSSGARSWTFYLDPFGQVSWQQLRRTEQSQKFAPYFMASVLECDPLAYPQHRITFLNALLVSLADRESLLRFQHRLLSAITRASPNEPLLQNLPFVAEAGTGSRDITEETVRTRRLALISMILSNIRDDFHNTIHEEPARVVEVKGTYGAMLKDFMGAMKSNYQQLGSGVTVAGAYVEFVQKVVQFLQQYTADIHPVLDFFTNSVAFPLPATDPAYVVGRLCGYAPKLFRPGVAKQLSVFVQTVAQQAATGSHQPYLVHQLQTALCTDEAPPKDRIALRNVLLQGIFPAYVEAAFTSCIGFVIAQPILESLAPILQSLLFDVRVFDQQNVQAVCGCLLAISHAFIRGTEQVKENARLLSEPHILHALTLMFDIAIPISSVLDYICGRCTTASTKSLLTTHFEQLALFVRETLHDIPPQVIPFYDVAAHGAQMGNRNAELLAFSVKSLKSDMDINWSASGDGVYFAHGHARREVVVDWDVGEVESEKLVGGIEAFLAHAAALGKDEGDGEMDGRVDYDFVGDVDV</sequence>
<dbReference type="GO" id="GO:0000724">
    <property type="term" value="P:double-strand break repair via homologous recombination"/>
    <property type="evidence" value="ECO:0007669"/>
    <property type="project" value="TreeGrafter"/>
</dbReference>
<organism evidence="2 3">
    <name type="scientific">Bimuria novae-zelandiae CBS 107.79</name>
    <dbReference type="NCBI Taxonomy" id="1447943"/>
    <lineage>
        <taxon>Eukaryota</taxon>
        <taxon>Fungi</taxon>
        <taxon>Dikarya</taxon>
        <taxon>Ascomycota</taxon>
        <taxon>Pezizomycotina</taxon>
        <taxon>Dothideomycetes</taxon>
        <taxon>Pleosporomycetidae</taxon>
        <taxon>Pleosporales</taxon>
        <taxon>Massarineae</taxon>
        <taxon>Didymosphaeriaceae</taxon>
        <taxon>Bimuria</taxon>
    </lineage>
</organism>
<feature type="region of interest" description="Disordered" evidence="1">
    <location>
        <begin position="1000"/>
        <end position="1065"/>
    </location>
</feature>
<feature type="region of interest" description="Disordered" evidence="1">
    <location>
        <begin position="799"/>
        <end position="869"/>
    </location>
</feature>
<dbReference type="InterPro" id="IPR002088">
    <property type="entry name" value="Prenyl_trans_a"/>
</dbReference>
<dbReference type="Pfam" id="PF01239">
    <property type="entry name" value="PPTA"/>
    <property type="match status" value="5"/>
</dbReference>
<dbReference type="GO" id="GO:0005634">
    <property type="term" value="C:nucleus"/>
    <property type="evidence" value="ECO:0007669"/>
    <property type="project" value="InterPro"/>
</dbReference>
<feature type="region of interest" description="Disordered" evidence="1">
    <location>
        <begin position="671"/>
        <end position="763"/>
    </location>
</feature>
<feature type="region of interest" description="Disordered" evidence="1">
    <location>
        <begin position="395"/>
        <end position="483"/>
    </location>
</feature>
<dbReference type="PANTHER" id="PTHR28122:SF1">
    <property type="entry name" value="E3 UBIQUITIN-PROTEIN LIGASE SUBSTRATE RECEPTOR MMS22"/>
    <property type="match status" value="1"/>
</dbReference>
<dbReference type="EMBL" id="ML976662">
    <property type="protein sequence ID" value="KAF1977893.1"/>
    <property type="molecule type" value="Genomic_DNA"/>
</dbReference>
<dbReference type="PANTHER" id="PTHR28122">
    <property type="entry name" value="E3 UBIQUITIN-PROTEIN LIGASE SUBSTRATE RECEPTOR MMS22"/>
    <property type="match status" value="1"/>
</dbReference>
<accession>A0A6A5VJR3</accession>
<dbReference type="InterPro" id="IPR019021">
    <property type="entry name" value="Mms22"/>
</dbReference>
<dbReference type="SUPFAM" id="SSF48439">
    <property type="entry name" value="Protein prenylyltransferase"/>
    <property type="match status" value="1"/>
</dbReference>
<reference evidence="2" key="1">
    <citation type="journal article" date="2020" name="Stud. Mycol.">
        <title>101 Dothideomycetes genomes: a test case for predicting lifestyles and emergence of pathogens.</title>
        <authorList>
            <person name="Haridas S."/>
            <person name="Albert R."/>
            <person name="Binder M."/>
            <person name="Bloem J."/>
            <person name="Labutti K."/>
            <person name="Salamov A."/>
            <person name="Andreopoulos B."/>
            <person name="Baker S."/>
            <person name="Barry K."/>
            <person name="Bills G."/>
            <person name="Bluhm B."/>
            <person name="Cannon C."/>
            <person name="Castanera R."/>
            <person name="Culley D."/>
            <person name="Daum C."/>
            <person name="Ezra D."/>
            <person name="Gonzalez J."/>
            <person name="Henrissat B."/>
            <person name="Kuo A."/>
            <person name="Liang C."/>
            <person name="Lipzen A."/>
            <person name="Lutzoni F."/>
            <person name="Magnuson J."/>
            <person name="Mondo S."/>
            <person name="Nolan M."/>
            <person name="Ohm R."/>
            <person name="Pangilinan J."/>
            <person name="Park H.-J."/>
            <person name="Ramirez L."/>
            <person name="Alfaro M."/>
            <person name="Sun H."/>
            <person name="Tritt A."/>
            <person name="Yoshinaga Y."/>
            <person name="Zwiers L.-H."/>
            <person name="Turgeon B."/>
            <person name="Goodwin S."/>
            <person name="Spatafora J."/>
            <person name="Crous P."/>
            <person name="Grigoriev I."/>
        </authorList>
    </citation>
    <scope>NUCLEOTIDE SEQUENCE</scope>
    <source>
        <strain evidence="2">CBS 107.79</strain>
    </source>
</reference>